<evidence type="ECO:0000313" key="3">
    <source>
        <dbReference type="Proteomes" id="UP000807825"/>
    </source>
</evidence>
<organism evidence="2 3">
    <name type="scientific">Desulfomonile tiedjei</name>
    <dbReference type="NCBI Taxonomy" id="2358"/>
    <lineage>
        <taxon>Bacteria</taxon>
        <taxon>Pseudomonadati</taxon>
        <taxon>Thermodesulfobacteriota</taxon>
        <taxon>Desulfomonilia</taxon>
        <taxon>Desulfomonilales</taxon>
        <taxon>Desulfomonilaceae</taxon>
        <taxon>Desulfomonile</taxon>
    </lineage>
</organism>
<dbReference type="Gene3D" id="3.40.50.150">
    <property type="entry name" value="Vaccinia Virus protein VP39"/>
    <property type="match status" value="1"/>
</dbReference>
<dbReference type="GO" id="GO:0008757">
    <property type="term" value="F:S-adenosylmethionine-dependent methyltransferase activity"/>
    <property type="evidence" value="ECO:0007669"/>
    <property type="project" value="InterPro"/>
</dbReference>
<dbReference type="CDD" id="cd02440">
    <property type="entry name" value="AdoMet_MTases"/>
    <property type="match status" value="1"/>
</dbReference>
<keyword evidence="2" id="KW-0808">Transferase</keyword>
<gene>
    <name evidence="2" type="ORF">HY912_03230</name>
</gene>
<reference evidence="2" key="1">
    <citation type="submission" date="2020-07" db="EMBL/GenBank/DDBJ databases">
        <title>Huge and variable diversity of episymbiotic CPR bacteria and DPANN archaea in groundwater ecosystems.</title>
        <authorList>
            <person name="He C.Y."/>
            <person name="Keren R."/>
            <person name="Whittaker M."/>
            <person name="Farag I.F."/>
            <person name="Doudna J."/>
            <person name="Cate J.H.D."/>
            <person name="Banfield J.F."/>
        </authorList>
    </citation>
    <scope>NUCLEOTIDE SEQUENCE</scope>
    <source>
        <strain evidence="2">NC_groundwater_1664_Pr3_B-0.1um_52_9</strain>
    </source>
</reference>
<dbReference type="InterPro" id="IPR029063">
    <property type="entry name" value="SAM-dependent_MTases_sf"/>
</dbReference>
<evidence type="ECO:0000259" key="1">
    <source>
        <dbReference type="Pfam" id="PF08241"/>
    </source>
</evidence>
<feature type="domain" description="Methyltransferase type 11" evidence="1">
    <location>
        <begin position="73"/>
        <end position="138"/>
    </location>
</feature>
<dbReference type="AlphaFoldDB" id="A0A9D6V1V6"/>
<name>A0A9D6V1V6_9BACT</name>
<dbReference type="SUPFAM" id="SSF53335">
    <property type="entry name" value="S-adenosyl-L-methionine-dependent methyltransferases"/>
    <property type="match status" value="1"/>
</dbReference>
<protein>
    <submittedName>
        <fullName evidence="2">Class I SAM-dependent methyltransferase</fullName>
    </submittedName>
</protein>
<dbReference type="Pfam" id="PF08241">
    <property type="entry name" value="Methyltransf_11"/>
    <property type="match status" value="1"/>
</dbReference>
<sequence>MKRSQATEKSEDCLAEISLEAGSFAGSLGFSLRRHYVDDFHLRHVLALPAGSHVLDLAGNRIGKRGVFDIENYGLDVLYANLSVAKRPDIQAYAECLPFREGFFDAVICSEMIEHVMNPLQVLEEIQRVLKPNGVLLISVPFLNRIHGDPYDYGRYTDFFWAGTLERMGFSGIIIEKQGLFWSVIVDMFRDFLYVKASNFKSGILVSLLGAMVSVAKTAAVRWDYSEVVRRNPVLSGYTSGFGIKAIKI</sequence>
<dbReference type="Proteomes" id="UP000807825">
    <property type="component" value="Unassembled WGS sequence"/>
</dbReference>
<evidence type="ECO:0000313" key="2">
    <source>
        <dbReference type="EMBL" id="MBI5248486.1"/>
    </source>
</evidence>
<accession>A0A9D6V1V6</accession>
<comment type="caution">
    <text evidence="2">The sequence shown here is derived from an EMBL/GenBank/DDBJ whole genome shotgun (WGS) entry which is preliminary data.</text>
</comment>
<dbReference type="InterPro" id="IPR013216">
    <property type="entry name" value="Methyltransf_11"/>
</dbReference>
<keyword evidence="2" id="KW-0489">Methyltransferase</keyword>
<dbReference type="EMBL" id="JACRDE010000095">
    <property type="protein sequence ID" value="MBI5248486.1"/>
    <property type="molecule type" value="Genomic_DNA"/>
</dbReference>
<proteinExistence type="predicted"/>
<dbReference type="GO" id="GO:0032259">
    <property type="term" value="P:methylation"/>
    <property type="evidence" value="ECO:0007669"/>
    <property type="project" value="UniProtKB-KW"/>
</dbReference>